<reference evidence="2" key="5">
    <citation type="submission" date="2017-01" db="UniProtKB">
        <authorList>
            <consortium name="EnsemblFungi"/>
        </authorList>
    </citation>
    <scope>IDENTIFICATION</scope>
    <source>
        <strain evidence="2">PH-1 / ATCC MYA-4620 / FGSC 9075 / NRRL 31084</strain>
    </source>
</reference>
<protein>
    <submittedName>
        <fullName evidence="1">Chromosome 4, complete genome</fullName>
    </submittedName>
</protein>
<gene>
    <name evidence="1" type="ORF">FGRAMPH1_01T26679</name>
</gene>
<dbReference type="EMBL" id="HG970335">
    <property type="protein sequence ID" value="CEF82956.1"/>
    <property type="molecule type" value="Genomic_DNA"/>
</dbReference>
<evidence type="ECO:0000313" key="2">
    <source>
        <dbReference type="EnsemblFungi" id="CEF82956"/>
    </source>
</evidence>
<reference key="3">
    <citation type="submission" date="2014-02" db="EMBL/GenBank/DDBJ databases">
        <title>A revised Fusarium graminearum genomic reference sequence using whole shotgun re-sequencing.</title>
        <authorList>
            <person name="King R."/>
            <person name="Urban M."/>
            <person name="Hassani-Pak K."/>
            <person name="Hammond-Kosack K."/>
        </authorList>
    </citation>
    <scope>NUCLEOTIDE SEQUENCE</scope>
    <source>
        <strain>PH-1</strain>
    </source>
</reference>
<keyword evidence="3" id="KW-1185">Reference proteome</keyword>
<dbReference type="AlphaFoldDB" id="A0A0E0S943"/>
<dbReference type="VEuPathDB" id="FungiDB:FGRAMPH1_01G26679"/>
<accession>A0A0E0S943</accession>
<reference evidence="2 3" key="2">
    <citation type="journal article" date="2010" name="Nature">
        <title>Comparative genomics reveals mobile pathogenicity chromosomes in Fusarium.</title>
        <authorList>
            <person name="Ma L.J."/>
            <person name="van der Does H.C."/>
            <person name="Borkovich K.A."/>
            <person name="Coleman J.J."/>
            <person name="Daboussi M.J."/>
            <person name="Di Pietro A."/>
            <person name="Dufresne M."/>
            <person name="Freitag M."/>
            <person name="Grabherr M."/>
            <person name="Henrissat B."/>
            <person name="Houterman P.M."/>
            <person name="Kang S."/>
            <person name="Shim W.B."/>
            <person name="Woloshuk C."/>
            <person name="Xie X."/>
            <person name="Xu J.R."/>
            <person name="Antoniw J."/>
            <person name="Baker S.E."/>
            <person name="Bluhm B.H."/>
            <person name="Breakspear A."/>
            <person name="Brown D.W."/>
            <person name="Butchko R.A."/>
            <person name="Chapman S."/>
            <person name="Coulson R."/>
            <person name="Coutinho P.M."/>
            <person name="Danchin E.G."/>
            <person name="Diener A."/>
            <person name="Gale L.R."/>
            <person name="Gardiner D.M."/>
            <person name="Goff S."/>
            <person name="Hammond-Kosack K.E."/>
            <person name="Hilburn K."/>
            <person name="Hua-Van A."/>
            <person name="Jonkers W."/>
            <person name="Kazan K."/>
            <person name="Kodira C.D."/>
            <person name="Koehrsen M."/>
            <person name="Kumar L."/>
            <person name="Lee Y.H."/>
            <person name="Li L."/>
            <person name="Manners J.M."/>
            <person name="Miranda-Saavedra D."/>
            <person name="Mukherjee M."/>
            <person name="Park G."/>
            <person name="Park J."/>
            <person name="Park S.Y."/>
            <person name="Proctor R.H."/>
            <person name="Regev A."/>
            <person name="Ruiz-Roldan M.C."/>
            <person name="Sain D."/>
            <person name="Sakthikumar S."/>
            <person name="Sykes S."/>
            <person name="Schwartz D.C."/>
            <person name="Turgeon B.G."/>
            <person name="Wapinski I."/>
            <person name="Yoder O."/>
            <person name="Young S."/>
            <person name="Zeng Q."/>
            <person name="Zhou S."/>
            <person name="Galagan J."/>
            <person name="Cuomo C.A."/>
            <person name="Kistler H.C."/>
            <person name="Rep M."/>
        </authorList>
    </citation>
    <scope>GENOME REANNOTATION</scope>
    <source>
        <strain evidence="3">ATCC MYA-4620 / CBS 123657 / FGSC 9075 / NRRL 31084 / PH-1</strain>
        <strain evidence="2">PH-1 / ATCC MYA-4620 / FGSC 9075 / NRRL 31084</strain>
    </source>
</reference>
<dbReference type="Proteomes" id="UP000070720">
    <property type="component" value="Chromosome 4"/>
</dbReference>
<evidence type="ECO:0000313" key="1">
    <source>
        <dbReference type="EMBL" id="CEF82956.1"/>
    </source>
</evidence>
<organism evidence="2">
    <name type="scientific">Gibberella zeae (strain ATCC MYA-4620 / CBS 123657 / FGSC 9075 / NRRL 31084 / PH-1)</name>
    <name type="common">Wheat head blight fungus</name>
    <name type="synonym">Fusarium graminearum</name>
    <dbReference type="NCBI Taxonomy" id="229533"/>
    <lineage>
        <taxon>Eukaryota</taxon>
        <taxon>Fungi</taxon>
        <taxon>Dikarya</taxon>
        <taxon>Ascomycota</taxon>
        <taxon>Pezizomycotina</taxon>
        <taxon>Sordariomycetes</taxon>
        <taxon>Hypocreomycetidae</taxon>
        <taxon>Hypocreales</taxon>
        <taxon>Nectriaceae</taxon>
        <taxon>Fusarium</taxon>
    </lineage>
</organism>
<proteinExistence type="predicted"/>
<sequence>MFKPAAITILEQIGVVQWGMTVVPNEIHAVTVYKCRDYESMPGQVTAHTPLKDHRKWIAQECFIPGEVPI</sequence>
<dbReference type="EnsemblFungi" id="CEF82956">
    <property type="protein sequence ID" value="CEF82956"/>
    <property type="gene ID" value="FGRRES_20385"/>
</dbReference>
<evidence type="ECO:0000313" key="3">
    <source>
        <dbReference type="Proteomes" id="UP000070720"/>
    </source>
</evidence>
<dbReference type="InParanoid" id="A0A0E0S943"/>
<reference evidence="2 3" key="1">
    <citation type="journal article" date="2007" name="Science">
        <title>The Fusarium graminearum genome reveals a link between localized polymorphism and pathogen specialization.</title>
        <authorList>
            <person name="Cuomo C.A."/>
            <person name="Gueldener U."/>
            <person name="Xu J.-R."/>
            <person name="Trail F."/>
            <person name="Turgeon B.G."/>
            <person name="Di Pietro A."/>
            <person name="Walton J.D."/>
            <person name="Ma L.-J."/>
            <person name="Baker S.E."/>
            <person name="Rep M."/>
            <person name="Adam G."/>
            <person name="Antoniw J."/>
            <person name="Baldwin T."/>
            <person name="Calvo S.E."/>
            <person name="Chang Y.-L."/>
            <person name="DeCaprio D."/>
            <person name="Gale L.R."/>
            <person name="Gnerre S."/>
            <person name="Goswami R.S."/>
            <person name="Hammond-Kosack K."/>
            <person name="Harris L.J."/>
            <person name="Hilburn K."/>
            <person name="Kennell J.C."/>
            <person name="Kroken S."/>
            <person name="Magnuson J.K."/>
            <person name="Mannhaupt G."/>
            <person name="Mauceli E.W."/>
            <person name="Mewes H.-W."/>
            <person name="Mitterbauer R."/>
            <person name="Muehlbauer G."/>
            <person name="Muensterkoetter M."/>
            <person name="Nelson D."/>
            <person name="O'Donnell K."/>
            <person name="Ouellet T."/>
            <person name="Qi W."/>
            <person name="Quesneville H."/>
            <person name="Roncero M.I.G."/>
            <person name="Seong K.-Y."/>
            <person name="Tetko I.V."/>
            <person name="Urban M."/>
            <person name="Waalwijk C."/>
            <person name="Ward T.J."/>
            <person name="Yao J."/>
            <person name="Birren B.W."/>
            <person name="Kistler H.C."/>
        </authorList>
    </citation>
    <scope>NUCLEOTIDE SEQUENCE [LARGE SCALE GENOMIC DNA]</scope>
    <source>
        <strain evidence="3">ATCC MYA-4620 / CBS 123657 / FGSC 9075 / NRRL 31084 / PH-1</strain>
        <strain evidence="2">PH-1 / ATCC MYA-4620 / FGSC 9075 / NRRL 31084</strain>
    </source>
</reference>
<reference evidence="1 3" key="4">
    <citation type="journal article" date="2015" name="BMC Genomics">
        <title>The completed genome sequence of the pathogenic ascomycete fungus Fusarium graminearum.</title>
        <authorList>
            <person name="King R."/>
            <person name="Urban M."/>
            <person name="Hammond-Kosack M.C."/>
            <person name="Hassani-Pak K."/>
            <person name="Hammond-Kosack K.E."/>
        </authorList>
    </citation>
    <scope>NUCLEOTIDE SEQUENCE [LARGE SCALE GENOMIC DNA]</scope>
    <source>
        <strain evidence="3">ATCC MYA-4620 / CBS 123657 / FGSC 9075 / NRRL 31084 / PH-1</strain>
        <strain evidence="1">PH-1</strain>
    </source>
</reference>
<name>A0A0E0S943_GIBZE</name>